<evidence type="ECO:0000313" key="2">
    <source>
        <dbReference type="EMBL" id="WTO83265.1"/>
    </source>
</evidence>
<sequence>MRKLQRAALAAAVIGSLTCIATGTASAQPAYGGDGCHSHDFNLDILGEVGLANGLAGNLFNGEGSPGGQHTHLGSSCGGGH</sequence>
<evidence type="ECO:0000256" key="1">
    <source>
        <dbReference type="SAM" id="SignalP"/>
    </source>
</evidence>
<keyword evidence="3" id="KW-1185">Reference proteome</keyword>
<evidence type="ECO:0000313" key="3">
    <source>
        <dbReference type="Proteomes" id="UP001622690"/>
    </source>
</evidence>
<organism evidence="2 3">
    <name type="scientific">Streptomyces nigra</name>
    <dbReference type="NCBI Taxonomy" id="1827580"/>
    <lineage>
        <taxon>Bacteria</taxon>
        <taxon>Bacillati</taxon>
        <taxon>Actinomycetota</taxon>
        <taxon>Actinomycetes</taxon>
        <taxon>Kitasatosporales</taxon>
        <taxon>Streptomycetaceae</taxon>
        <taxon>Streptomyces</taxon>
    </lineage>
</organism>
<evidence type="ECO:0008006" key="4">
    <source>
        <dbReference type="Google" id="ProtNLM"/>
    </source>
</evidence>
<name>A0ABZ1IX58_9ACTN</name>
<dbReference type="RefSeq" id="WP_055623385.1">
    <property type="nucleotide sequence ID" value="NZ_CP108125.1"/>
</dbReference>
<protein>
    <recommendedName>
        <fullName evidence="4">Chaplin</fullName>
    </recommendedName>
</protein>
<feature type="chain" id="PRO_5046606272" description="Chaplin" evidence="1">
    <location>
        <begin position="28"/>
        <end position="81"/>
    </location>
</feature>
<accession>A0ABZ1IX58</accession>
<dbReference type="Proteomes" id="UP001622690">
    <property type="component" value="Chromosome"/>
</dbReference>
<gene>
    <name evidence="2" type="ORF">OHU27_12855</name>
</gene>
<reference evidence="2 3" key="1">
    <citation type="submission" date="2022-10" db="EMBL/GenBank/DDBJ databases">
        <title>The complete genomes of actinobacterial strains from the NBC collection.</title>
        <authorList>
            <person name="Joergensen T.S."/>
            <person name="Alvarez Arevalo M."/>
            <person name="Sterndorff E.B."/>
            <person name="Faurdal D."/>
            <person name="Vuksanovic O."/>
            <person name="Mourched A.-S."/>
            <person name="Charusanti P."/>
            <person name="Shaw S."/>
            <person name="Blin K."/>
            <person name="Weber T."/>
        </authorList>
    </citation>
    <scope>NUCLEOTIDE SEQUENCE [LARGE SCALE GENOMIC DNA]</scope>
    <source>
        <strain evidence="2 3">NBC_00206</strain>
    </source>
</reference>
<proteinExistence type="predicted"/>
<feature type="signal peptide" evidence="1">
    <location>
        <begin position="1"/>
        <end position="27"/>
    </location>
</feature>
<keyword evidence="1" id="KW-0732">Signal</keyword>
<dbReference type="EMBL" id="CP108125">
    <property type="protein sequence ID" value="WTO83265.1"/>
    <property type="molecule type" value="Genomic_DNA"/>
</dbReference>